<organism evidence="3 4">
    <name type="scientific">Rivibacter subsaxonicus</name>
    <dbReference type="NCBI Taxonomy" id="457575"/>
    <lineage>
        <taxon>Bacteria</taxon>
        <taxon>Pseudomonadati</taxon>
        <taxon>Pseudomonadota</taxon>
        <taxon>Betaproteobacteria</taxon>
        <taxon>Burkholderiales</taxon>
        <taxon>Rivibacter</taxon>
    </lineage>
</organism>
<dbReference type="InterPro" id="IPR027417">
    <property type="entry name" value="P-loop_NTPase"/>
</dbReference>
<dbReference type="Pfam" id="PF22688">
    <property type="entry name" value="Hda_lid"/>
    <property type="match status" value="1"/>
</dbReference>
<dbReference type="InterPro" id="IPR017788">
    <property type="entry name" value="Hda"/>
</dbReference>
<evidence type="ECO:0000259" key="1">
    <source>
        <dbReference type="Pfam" id="PF00308"/>
    </source>
</evidence>
<reference evidence="3 4" key="1">
    <citation type="submission" date="2019-02" db="EMBL/GenBank/DDBJ databases">
        <title>Genomic Encyclopedia of Type Strains, Phase IV (KMG-IV): sequencing the most valuable type-strain genomes for metagenomic binning, comparative biology and taxonomic classification.</title>
        <authorList>
            <person name="Goeker M."/>
        </authorList>
    </citation>
    <scope>NUCLEOTIDE SEQUENCE [LARGE SCALE GENOMIC DNA]</scope>
    <source>
        <strain evidence="3 4">DSM 19570</strain>
    </source>
</reference>
<dbReference type="PANTHER" id="PTHR30050:SF5">
    <property type="entry name" value="DNAA REGULATORY INACTIVATOR HDA"/>
    <property type="match status" value="1"/>
</dbReference>
<evidence type="ECO:0000259" key="2">
    <source>
        <dbReference type="Pfam" id="PF22688"/>
    </source>
</evidence>
<dbReference type="PANTHER" id="PTHR30050">
    <property type="entry name" value="CHROMOSOMAL REPLICATION INITIATOR PROTEIN DNAA"/>
    <property type="match status" value="1"/>
</dbReference>
<dbReference type="SUPFAM" id="SSF52540">
    <property type="entry name" value="P-loop containing nucleoside triphosphate hydrolases"/>
    <property type="match status" value="1"/>
</dbReference>
<accession>A0A4Q7VH56</accession>
<dbReference type="OrthoDB" id="9784878at2"/>
<gene>
    <name evidence="3" type="ORF">EV670_3122</name>
</gene>
<dbReference type="AlphaFoldDB" id="A0A4Q7VH56"/>
<dbReference type="GO" id="GO:0006270">
    <property type="term" value="P:DNA replication initiation"/>
    <property type="evidence" value="ECO:0007669"/>
    <property type="project" value="TreeGrafter"/>
</dbReference>
<dbReference type="NCBIfam" id="TIGR03420">
    <property type="entry name" value="DnaA_homol_Hda"/>
    <property type="match status" value="1"/>
</dbReference>
<dbReference type="Gene3D" id="3.40.50.300">
    <property type="entry name" value="P-loop containing nucleotide triphosphate hydrolases"/>
    <property type="match status" value="1"/>
</dbReference>
<dbReference type="EMBL" id="SHKP01000007">
    <property type="protein sequence ID" value="RZT95367.1"/>
    <property type="molecule type" value="Genomic_DNA"/>
</dbReference>
<dbReference type="Proteomes" id="UP000293671">
    <property type="component" value="Unassembled WGS sequence"/>
</dbReference>
<name>A0A4Q7VH56_9BURK</name>
<proteinExistence type="predicted"/>
<comment type="caution">
    <text evidence="3">The sequence shown here is derived from an EMBL/GenBank/DDBJ whole genome shotgun (WGS) entry which is preliminary data.</text>
</comment>
<dbReference type="GO" id="GO:0032297">
    <property type="term" value="P:negative regulation of DNA-templated DNA replication initiation"/>
    <property type="evidence" value="ECO:0007669"/>
    <property type="project" value="InterPro"/>
</dbReference>
<evidence type="ECO:0000313" key="3">
    <source>
        <dbReference type="EMBL" id="RZT95367.1"/>
    </source>
</evidence>
<protein>
    <submittedName>
        <fullName evidence="3">Regulatory inactivation of DnaA Hda protein</fullName>
    </submittedName>
</protein>
<sequence length="230" mass="24864">MPLAIAPQPAPAFENFIVGSNAAALAALRRRPLPLAPTYLWGAAGAGKTHLLHALAAELRLASGAAVGAFGPAVTEPWAWDERWQLVLIDDCDRLDAAQQHAAFALFVEAQGAGVPVVAAGRVPPVDLGVREDLRTRLGWGLVFHVEPVAEAEVRAALRREADRRGLFLPDELMSYVLVRHARDLGSLMGLLDRLDRYALERQRALTVPLLREMLATEAAEAQQPRAPTA</sequence>
<dbReference type="Gene3D" id="1.10.8.60">
    <property type="match status" value="1"/>
</dbReference>
<feature type="domain" description="Chromosomal replication initiator protein DnaA ATPAse" evidence="1">
    <location>
        <begin position="12"/>
        <end position="59"/>
    </location>
</feature>
<keyword evidence="4" id="KW-1185">Reference proteome</keyword>
<dbReference type="InterPro" id="IPR055199">
    <property type="entry name" value="Hda_lid"/>
</dbReference>
<dbReference type="InterPro" id="IPR013317">
    <property type="entry name" value="DnaA_dom"/>
</dbReference>
<evidence type="ECO:0000313" key="4">
    <source>
        <dbReference type="Proteomes" id="UP000293671"/>
    </source>
</evidence>
<dbReference type="Pfam" id="PF00308">
    <property type="entry name" value="Bac_DnaA"/>
    <property type="match status" value="1"/>
</dbReference>
<feature type="domain" description="Hda lid" evidence="2">
    <location>
        <begin position="152"/>
        <end position="215"/>
    </location>
</feature>